<evidence type="ECO:0000313" key="2">
    <source>
        <dbReference type="EMBL" id="CCM62305.1"/>
    </source>
</evidence>
<proteinExistence type="predicted"/>
<dbReference type="CDD" id="cd02042">
    <property type="entry name" value="ParAB_family"/>
    <property type="match status" value="1"/>
</dbReference>
<sequence length="331" mass="36209">MTTRIALFNNKGGVGKTTLTSHLAHMVARLGWRVLAVDLDPQSNLTSAFFDEQRLEALWEPTSSGTMLSALAPLVRGTGDIDVPAPNEVAERLWILPGDLGLSSFEDRLSDAWPRSLMGDESAMRATTAFHRVIEQVSFQVDADVVFIDVGPNLGALNRSALLAADEVVIPLAADLFSLQGIRNLGPTLRAWRQSWQELGLPKVPADISAPLGRMNPLGYVVLQHAVRLDRPVLAYDRWLRRIPAEFHRSVLGEGDPTVAPHGDVYQLASLRNYRSLVPLAQDARKPMFDLRAADGALGSTSRLVQTCYREFEQLANEVMSAAKVPSPVAS</sequence>
<feature type="domain" description="AAA" evidence="1">
    <location>
        <begin position="4"/>
        <end position="194"/>
    </location>
</feature>
<dbReference type="InterPro" id="IPR050678">
    <property type="entry name" value="DNA_Partitioning_ATPase"/>
</dbReference>
<comment type="caution">
    <text evidence="2">The sequence shown here is derived from an EMBL/GenBank/DDBJ whole genome shotgun (WGS) entry which is preliminary data.</text>
</comment>
<dbReference type="eggNOG" id="COG1192">
    <property type="taxonomic scope" value="Bacteria"/>
</dbReference>
<keyword evidence="3" id="KW-1185">Reference proteome</keyword>
<accession>R4YWI9</accession>
<dbReference type="HOGENOM" id="CLU_037612_2_0_11"/>
<reference evidence="2 3" key="1">
    <citation type="journal article" date="2013" name="ISME J.">
        <title>Metabolic model for the filamentous 'Candidatus Microthrix parvicella' based on genomic and metagenomic analyses.</title>
        <authorList>
            <person name="Jon McIlroy S."/>
            <person name="Kristiansen R."/>
            <person name="Albertsen M."/>
            <person name="Michael Karst S."/>
            <person name="Rossetti S."/>
            <person name="Lund Nielsen J."/>
            <person name="Tandoi V."/>
            <person name="James Seviour R."/>
            <person name="Nielsen P.H."/>
        </authorList>
    </citation>
    <scope>NUCLEOTIDE SEQUENCE [LARGE SCALE GENOMIC DNA]</scope>
    <source>
        <strain evidence="2 3">RN1</strain>
    </source>
</reference>
<evidence type="ECO:0000259" key="1">
    <source>
        <dbReference type="Pfam" id="PF13614"/>
    </source>
</evidence>
<dbReference type="Gene3D" id="3.40.50.300">
    <property type="entry name" value="P-loop containing nucleotide triphosphate hydrolases"/>
    <property type="match status" value="1"/>
</dbReference>
<organism evidence="2 3">
    <name type="scientific">Candidatus Neomicrothrix parvicella RN1</name>
    <dbReference type="NCBI Taxonomy" id="1229780"/>
    <lineage>
        <taxon>Bacteria</taxon>
        <taxon>Bacillati</taxon>
        <taxon>Actinomycetota</taxon>
        <taxon>Acidimicrobiia</taxon>
        <taxon>Acidimicrobiales</taxon>
        <taxon>Microthrixaceae</taxon>
        <taxon>Candidatus Neomicrothrix</taxon>
    </lineage>
</organism>
<dbReference type="SUPFAM" id="SSF52540">
    <property type="entry name" value="P-loop containing nucleoside triphosphate hydrolases"/>
    <property type="match status" value="1"/>
</dbReference>
<evidence type="ECO:0000313" key="3">
    <source>
        <dbReference type="Proteomes" id="UP000018291"/>
    </source>
</evidence>
<dbReference type="RefSeq" id="WP_012223554.1">
    <property type="nucleotide sequence ID" value="NZ_HG422565.1"/>
</dbReference>
<dbReference type="Pfam" id="PF13614">
    <property type="entry name" value="AAA_31"/>
    <property type="match status" value="1"/>
</dbReference>
<dbReference type="Proteomes" id="UP000018291">
    <property type="component" value="Unassembled WGS sequence"/>
</dbReference>
<dbReference type="InterPro" id="IPR025669">
    <property type="entry name" value="AAA_dom"/>
</dbReference>
<name>R4YWI9_9ACTN</name>
<dbReference type="EMBL" id="CANL01000002">
    <property type="protein sequence ID" value="CCM62305.1"/>
    <property type="molecule type" value="Genomic_DNA"/>
</dbReference>
<dbReference type="PANTHER" id="PTHR13696">
    <property type="entry name" value="P-LOOP CONTAINING NUCLEOSIDE TRIPHOSPHATE HYDROLASE"/>
    <property type="match status" value="1"/>
</dbReference>
<dbReference type="AlphaFoldDB" id="R4YWI9"/>
<dbReference type="STRING" id="1229780.BN381_100192"/>
<dbReference type="InterPro" id="IPR027417">
    <property type="entry name" value="P-loop_NTPase"/>
</dbReference>
<dbReference type="PANTHER" id="PTHR13696:SF99">
    <property type="entry name" value="COBYRINIC ACID AC-DIAMIDE SYNTHASE"/>
    <property type="match status" value="1"/>
</dbReference>
<protein>
    <submittedName>
        <fullName evidence="2">Cobyrinic acid a,c-diamide synthase</fullName>
    </submittedName>
</protein>
<gene>
    <name evidence="2" type="ORF">BN381_100192</name>
</gene>